<accession>A0AAW5SUU4</accession>
<reference evidence="4" key="3">
    <citation type="journal article" date="2022" name="BMC Genomics">
        <title>Comparative genome analysis of mycobacteria focusing on tRNA and non-coding RNA.</title>
        <authorList>
            <person name="Behra P.R.K."/>
            <person name="Pettersson B.M.F."/>
            <person name="Ramesh M."/>
            <person name="Das S."/>
            <person name="Dasgupta S."/>
            <person name="Kirsebom L.A."/>
        </authorList>
    </citation>
    <scope>NUCLEOTIDE SEQUENCE</scope>
    <source>
        <strain evidence="4">DSM 44203</strain>
    </source>
</reference>
<feature type="chain" id="PRO_5043913430" evidence="1">
    <location>
        <begin position="28"/>
        <end position="115"/>
    </location>
</feature>
<evidence type="ECO:0000256" key="1">
    <source>
        <dbReference type="SAM" id="SignalP"/>
    </source>
</evidence>
<keyword evidence="1" id="KW-0732">Signal</keyword>
<reference evidence="4" key="2">
    <citation type="submission" date="2020-07" db="EMBL/GenBank/DDBJ databases">
        <authorList>
            <person name="Pettersson B.M.F."/>
            <person name="Behra P.R.K."/>
            <person name="Ramesh M."/>
            <person name="Das S."/>
            <person name="Dasgupta S."/>
            <person name="Kirsebom L.A."/>
        </authorList>
    </citation>
    <scope>NUCLEOTIDE SEQUENCE</scope>
    <source>
        <strain evidence="4">DSM 44203</strain>
    </source>
</reference>
<dbReference type="Proteomes" id="UP001207528">
    <property type="component" value="Unassembled WGS sequence"/>
</dbReference>
<name>A0AAW5SUU4_MYCNV</name>
<dbReference type="InterPro" id="IPR007969">
    <property type="entry name" value="DUF732"/>
</dbReference>
<evidence type="ECO:0000313" key="6">
    <source>
        <dbReference type="Proteomes" id="UP001207528"/>
    </source>
</evidence>
<proteinExistence type="predicted"/>
<organism evidence="4 6">
    <name type="scientific">Mycolicibacterium novocastrense</name>
    <name type="common">Mycobacterium novocastrense</name>
    <dbReference type="NCBI Taxonomy" id="59813"/>
    <lineage>
        <taxon>Bacteria</taxon>
        <taxon>Bacillati</taxon>
        <taxon>Actinomycetota</taxon>
        <taxon>Actinomycetes</taxon>
        <taxon>Mycobacteriales</taxon>
        <taxon>Mycobacteriaceae</taxon>
        <taxon>Mycolicibacterium</taxon>
    </lineage>
</organism>
<comment type="caution">
    <text evidence="4">The sequence shown here is derived from an EMBL/GenBank/DDBJ whole genome shotgun (WGS) entry which is preliminary data.</text>
</comment>
<evidence type="ECO:0000313" key="3">
    <source>
        <dbReference type="EMBL" id="GAT07137.1"/>
    </source>
</evidence>
<dbReference type="Proteomes" id="UP000069773">
    <property type="component" value="Unassembled WGS sequence"/>
</dbReference>
<keyword evidence="5" id="KW-1185">Reference proteome</keyword>
<evidence type="ECO:0000313" key="5">
    <source>
        <dbReference type="Proteomes" id="UP000069773"/>
    </source>
</evidence>
<feature type="signal peptide" evidence="1">
    <location>
        <begin position="1"/>
        <end position="27"/>
    </location>
</feature>
<dbReference type="RefSeq" id="WP_067386664.1">
    <property type="nucleotide sequence ID" value="NZ_BCTA01000002.1"/>
</dbReference>
<dbReference type="Pfam" id="PF05305">
    <property type="entry name" value="DUF732"/>
    <property type="match status" value="1"/>
</dbReference>
<evidence type="ECO:0000313" key="4">
    <source>
        <dbReference type="EMBL" id="MCV7027351.1"/>
    </source>
</evidence>
<protein>
    <submittedName>
        <fullName evidence="4">DUF732 domain-containing protein</fullName>
    </submittedName>
</protein>
<dbReference type="EMBL" id="JACKTI010000078">
    <property type="protein sequence ID" value="MCV7027351.1"/>
    <property type="molecule type" value="Genomic_DNA"/>
</dbReference>
<gene>
    <name evidence="4" type="ORF">H7I77_29080</name>
    <name evidence="3" type="ORF">RMCN_0270</name>
</gene>
<sequence length="115" mass="12329">MIVRLIIKCVGTAIALVSLGVTIPGHAAADATDDAFSRKLFDDGINFGGQERTINRAKETCAHFDAGMSPAEVHDAILNGTLQHEGSAFSPRQTAIFIADAVQFYCPEYASQFII</sequence>
<evidence type="ECO:0000259" key="2">
    <source>
        <dbReference type="Pfam" id="PF05305"/>
    </source>
</evidence>
<dbReference type="EMBL" id="BCTA01000002">
    <property type="protein sequence ID" value="GAT07137.1"/>
    <property type="molecule type" value="Genomic_DNA"/>
</dbReference>
<feature type="domain" description="DUF732" evidence="2">
    <location>
        <begin position="33"/>
        <end position="108"/>
    </location>
</feature>
<reference evidence="3 5" key="1">
    <citation type="journal article" date="2016" name="Genome Announc.">
        <title>Draft Genome Sequences of Five Rapidly Growing Mycobacterium Species, M. thermoresistibile, M. fortuitum subsp. acetamidolyticum, M. canariasense, M. brisbanense, and M. novocastrense.</title>
        <authorList>
            <person name="Katahira K."/>
            <person name="Ogura Y."/>
            <person name="Gotoh Y."/>
            <person name="Hayashi T."/>
        </authorList>
    </citation>
    <scope>NUCLEOTIDE SEQUENCE [LARGE SCALE GENOMIC DNA]</scope>
    <source>
        <strain evidence="3 5">JCM18114</strain>
    </source>
</reference>
<dbReference type="AlphaFoldDB" id="A0AAW5SUU4"/>